<organism evidence="1 2">
    <name type="scientific">Raoultella terrigena</name>
    <name type="common">Klebsiella terrigena</name>
    <dbReference type="NCBI Taxonomy" id="577"/>
    <lineage>
        <taxon>Bacteria</taxon>
        <taxon>Pseudomonadati</taxon>
        <taxon>Pseudomonadota</taxon>
        <taxon>Gammaproteobacteria</taxon>
        <taxon>Enterobacterales</taxon>
        <taxon>Enterobacteriaceae</taxon>
        <taxon>Klebsiella/Raoultella group</taxon>
        <taxon>Raoultella</taxon>
    </lineage>
</organism>
<dbReference type="Proteomes" id="UP000332594">
    <property type="component" value="Unassembled WGS sequence"/>
</dbReference>
<reference evidence="1 2" key="1">
    <citation type="submission" date="2019-03" db="EMBL/GenBank/DDBJ databases">
        <authorList>
            <consortium name="Pathogen Informatics"/>
        </authorList>
    </citation>
    <scope>NUCLEOTIDE SEQUENCE [LARGE SCALE GENOMIC DNA]</scope>
    <source>
        <strain evidence="1 2">NCTC13038</strain>
    </source>
</reference>
<dbReference type="AlphaFoldDB" id="A0A485B940"/>
<protein>
    <submittedName>
        <fullName evidence="1">Uncharacterized protein</fullName>
    </submittedName>
</protein>
<proteinExistence type="predicted"/>
<evidence type="ECO:0000313" key="1">
    <source>
        <dbReference type="EMBL" id="VFS69136.1"/>
    </source>
</evidence>
<gene>
    <name evidence="1" type="ORF">NCTC13038_01643</name>
</gene>
<name>A0A485B940_RAOTE</name>
<sequence>MAPLFAGRAQMSLRGDNSSCHFMVVGDKSSITMNGVVTGTGADDDGGGLRSPSFIFSSTGTGSSNVIAAGCNFFGFVKSLHNEKNTLLKVIRSCLGCPDEVNTGLSKSVNGRGCIDSQSGVLSSGVGSVFSTTLGNISPGLYGDHIFRTLLIEGRVNSTGASVLFRVPLVFKYESTYVDMVIIASEAKNYGSRIDIDGGSNGASVQIKSDTEGKQLNVSVTSIDGLDRHLTATLLWD</sequence>
<accession>A0A485B940</accession>
<dbReference type="EMBL" id="CAADJG010000002">
    <property type="protein sequence ID" value="VFS69136.1"/>
    <property type="molecule type" value="Genomic_DNA"/>
</dbReference>
<evidence type="ECO:0000313" key="2">
    <source>
        <dbReference type="Proteomes" id="UP000332594"/>
    </source>
</evidence>